<dbReference type="SMART" id="SM00138">
    <property type="entry name" value="MeTrc"/>
    <property type="match status" value="1"/>
</dbReference>
<evidence type="ECO:0000259" key="1">
    <source>
        <dbReference type="PROSITE" id="PS50123"/>
    </source>
</evidence>
<dbReference type="Gene3D" id="3.40.50.150">
    <property type="entry name" value="Vaccinia Virus protein VP39"/>
    <property type="match status" value="1"/>
</dbReference>
<keyword evidence="2" id="KW-0489">Methyltransferase</keyword>
<dbReference type="GO" id="GO:0032259">
    <property type="term" value="P:methylation"/>
    <property type="evidence" value="ECO:0007669"/>
    <property type="project" value="UniProtKB-KW"/>
</dbReference>
<sequence>MKFDHFLQHICPELGLNWRKYRRKGARRGVLSRMAKLRLATFEDYIDYIRLNPEEGNLLPDIMHITVTRFHRDRLCWAELIKVLPELVVSGRTTRVLSAGCCGGEEPYTMAIIWKELFEARFGSIEILAVDMDEPSLERAHKAIYDKWSLRELPDLWREKWFIKSGKRFRVCEEITDMVRFELGHLIHDPLHGPFDLILCRNLFFTYFTRDRRFQAALRLWEALRFSGALMIGEKEGLSPRELELFKPWPDMRCLFQKVE</sequence>
<reference evidence="3" key="1">
    <citation type="submission" date="2016-11" db="EMBL/GenBank/DDBJ databases">
        <authorList>
            <person name="Varghese N."/>
            <person name="Submissions S."/>
        </authorList>
    </citation>
    <scope>NUCLEOTIDE SEQUENCE [LARGE SCALE GENOMIC DNA]</scope>
    <source>
        <strain evidence="3">DSM 17456</strain>
    </source>
</reference>
<keyword evidence="3" id="KW-1185">Reference proteome</keyword>
<evidence type="ECO:0000313" key="2">
    <source>
        <dbReference type="EMBL" id="SIO28184.1"/>
    </source>
</evidence>
<dbReference type="InterPro" id="IPR022642">
    <property type="entry name" value="CheR_C"/>
</dbReference>
<dbReference type="PANTHER" id="PTHR24422:SF10">
    <property type="entry name" value="CHEMOTAXIS PROTEIN METHYLTRANSFERASE 2"/>
    <property type="match status" value="1"/>
</dbReference>
<dbReference type="PROSITE" id="PS50123">
    <property type="entry name" value="CHER"/>
    <property type="match status" value="1"/>
</dbReference>
<evidence type="ECO:0000313" key="3">
    <source>
        <dbReference type="Proteomes" id="UP000184694"/>
    </source>
</evidence>
<dbReference type="InterPro" id="IPR029063">
    <property type="entry name" value="SAM-dependent_MTases_sf"/>
</dbReference>
<dbReference type="PRINTS" id="PR00996">
    <property type="entry name" value="CHERMTFRASE"/>
</dbReference>
<dbReference type="STRING" id="1121457.SAMN02745161_2504"/>
<dbReference type="GO" id="GO:0008757">
    <property type="term" value="F:S-adenosylmethionine-dependent methyltransferase activity"/>
    <property type="evidence" value="ECO:0007669"/>
    <property type="project" value="InterPro"/>
</dbReference>
<dbReference type="SUPFAM" id="SSF47757">
    <property type="entry name" value="Chemotaxis receptor methyltransferase CheR, N-terminal domain"/>
    <property type="match status" value="1"/>
</dbReference>
<dbReference type="Proteomes" id="UP000184694">
    <property type="component" value="Unassembled WGS sequence"/>
</dbReference>
<protein>
    <submittedName>
        <fullName evidence="2">MCP methyltransferase, CheR-type</fullName>
    </submittedName>
</protein>
<dbReference type="RefSeq" id="WP_074217278.1">
    <property type="nucleotide sequence ID" value="NZ_FSRG01000006.1"/>
</dbReference>
<dbReference type="InterPro" id="IPR050903">
    <property type="entry name" value="Bact_Chemotaxis_MeTrfase"/>
</dbReference>
<gene>
    <name evidence="2" type="ORF">SAMN02745161_2504</name>
</gene>
<dbReference type="InterPro" id="IPR000780">
    <property type="entry name" value="CheR_MeTrfase"/>
</dbReference>
<accession>A0A1N6I830</accession>
<dbReference type="OrthoDB" id="9786165at2"/>
<dbReference type="AlphaFoldDB" id="A0A1N6I830"/>
<organism evidence="2 3">
    <name type="scientific">Halodesulfovibrio marinisediminis DSM 17456</name>
    <dbReference type="NCBI Taxonomy" id="1121457"/>
    <lineage>
        <taxon>Bacteria</taxon>
        <taxon>Pseudomonadati</taxon>
        <taxon>Thermodesulfobacteriota</taxon>
        <taxon>Desulfovibrionia</taxon>
        <taxon>Desulfovibrionales</taxon>
        <taxon>Desulfovibrionaceae</taxon>
        <taxon>Halodesulfovibrio</taxon>
    </lineage>
</organism>
<dbReference type="EMBL" id="FSRG01000006">
    <property type="protein sequence ID" value="SIO28184.1"/>
    <property type="molecule type" value="Genomic_DNA"/>
</dbReference>
<dbReference type="Pfam" id="PF01739">
    <property type="entry name" value="CheR"/>
    <property type="match status" value="1"/>
</dbReference>
<dbReference type="PANTHER" id="PTHR24422">
    <property type="entry name" value="CHEMOTAXIS PROTEIN METHYLTRANSFERASE"/>
    <property type="match status" value="1"/>
</dbReference>
<keyword evidence="2" id="KW-0808">Transferase</keyword>
<dbReference type="SUPFAM" id="SSF53335">
    <property type="entry name" value="S-adenosyl-L-methionine-dependent methyltransferases"/>
    <property type="match status" value="1"/>
</dbReference>
<feature type="domain" description="CheR-type methyltransferase" evidence="1">
    <location>
        <begin position="1"/>
        <end position="260"/>
    </location>
</feature>
<proteinExistence type="predicted"/>
<name>A0A1N6I830_9BACT</name>